<dbReference type="InterPro" id="IPR017871">
    <property type="entry name" value="ABC_transporter-like_CS"/>
</dbReference>
<evidence type="ECO:0000313" key="10">
    <source>
        <dbReference type="Proteomes" id="UP000782610"/>
    </source>
</evidence>
<dbReference type="SMART" id="SM00382">
    <property type="entry name" value="AAA"/>
    <property type="match status" value="1"/>
</dbReference>
<dbReference type="AlphaFoldDB" id="A0A933NYD1"/>
<keyword evidence="4" id="KW-1003">Cell membrane</keyword>
<dbReference type="InterPro" id="IPR003593">
    <property type="entry name" value="AAA+_ATPase"/>
</dbReference>
<keyword evidence="6 9" id="KW-0067">ATP-binding</keyword>
<evidence type="ECO:0000259" key="8">
    <source>
        <dbReference type="PROSITE" id="PS50893"/>
    </source>
</evidence>
<evidence type="ECO:0000256" key="2">
    <source>
        <dbReference type="ARBA" id="ARBA00005417"/>
    </source>
</evidence>
<dbReference type="EMBL" id="JACRAF010000018">
    <property type="protein sequence ID" value="MBI4921322.1"/>
    <property type="molecule type" value="Genomic_DNA"/>
</dbReference>
<dbReference type="PANTHER" id="PTHR43297:SF2">
    <property type="entry name" value="DIPEPTIDE TRANSPORT ATP-BINDING PROTEIN DPPD"/>
    <property type="match status" value="1"/>
</dbReference>
<dbReference type="InterPro" id="IPR050388">
    <property type="entry name" value="ABC_Ni/Peptide_Import"/>
</dbReference>
<comment type="similarity">
    <text evidence="2">Belongs to the ABC transporter superfamily.</text>
</comment>
<dbReference type="InterPro" id="IPR013563">
    <property type="entry name" value="Oligopep_ABC_C"/>
</dbReference>
<dbReference type="Pfam" id="PF00005">
    <property type="entry name" value="ABC_tran"/>
    <property type="match status" value="1"/>
</dbReference>
<dbReference type="GO" id="GO:0005524">
    <property type="term" value="F:ATP binding"/>
    <property type="evidence" value="ECO:0007669"/>
    <property type="project" value="UniProtKB-KW"/>
</dbReference>
<dbReference type="GO" id="GO:0005886">
    <property type="term" value="C:plasma membrane"/>
    <property type="evidence" value="ECO:0007669"/>
    <property type="project" value="UniProtKB-SubCell"/>
</dbReference>
<dbReference type="NCBIfam" id="TIGR01727">
    <property type="entry name" value="oligo_HPY"/>
    <property type="match status" value="1"/>
</dbReference>
<dbReference type="Gene3D" id="3.40.50.300">
    <property type="entry name" value="P-loop containing nucleotide triphosphate hydrolases"/>
    <property type="match status" value="1"/>
</dbReference>
<dbReference type="PROSITE" id="PS50893">
    <property type="entry name" value="ABC_TRANSPORTER_2"/>
    <property type="match status" value="1"/>
</dbReference>
<dbReference type="CDD" id="cd03257">
    <property type="entry name" value="ABC_NikE_OppD_transporters"/>
    <property type="match status" value="1"/>
</dbReference>
<dbReference type="Proteomes" id="UP000782610">
    <property type="component" value="Unassembled WGS sequence"/>
</dbReference>
<evidence type="ECO:0000256" key="3">
    <source>
        <dbReference type="ARBA" id="ARBA00022448"/>
    </source>
</evidence>
<dbReference type="Pfam" id="PF08352">
    <property type="entry name" value="oligo_HPY"/>
    <property type="match status" value="1"/>
</dbReference>
<proteinExistence type="inferred from homology"/>
<dbReference type="InterPro" id="IPR003439">
    <property type="entry name" value="ABC_transporter-like_ATP-bd"/>
</dbReference>
<evidence type="ECO:0000256" key="1">
    <source>
        <dbReference type="ARBA" id="ARBA00004417"/>
    </source>
</evidence>
<accession>A0A933NYD1</accession>
<dbReference type="GO" id="GO:0055085">
    <property type="term" value="P:transmembrane transport"/>
    <property type="evidence" value="ECO:0007669"/>
    <property type="project" value="UniProtKB-ARBA"/>
</dbReference>
<keyword evidence="3" id="KW-0813">Transport</keyword>
<sequence>MSALAEIPVLSVNQLSIAVDNDGTPVPITDDVSFTIGRGEVLALVGESGSGKSVTALALMQLLGAGLRIARGEIVFETHDGFRTDVVRLGAKGKAIEALRGARMGMIFQEPMSSFSPIHTIGAQIAEVVQVHEKVGRAAARARAAELLGKVGIPDPVGALDRYPTEFSGGMRQRAMIARALICKPSLLIADEPTTALDVTIQGQILQLLRSLKREFGMSILFITHDLGIVAQMADRVAIMYSGRIVESGPVRDIFRHPVHPYTRALLDAVPRLGDIDRGRRIQPIAGAMPNIFDAPSGCRFHPRCPVRDMPRCAEKLPPRAEVEKHFVECIHGERELAK</sequence>
<dbReference type="PROSITE" id="PS00211">
    <property type="entry name" value="ABC_TRANSPORTER_1"/>
    <property type="match status" value="1"/>
</dbReference>
<dbReference type="PANTHER" id="PTHR43297">
    <property type="entry name" value="OLIGOPEPTIDE TRANSPORT ATP-BINDING PROTEIN APPD"/>
    <property type="match status" value="1"/>
</dbReference>
<reference evidence="9" key="1">
    <citation type="submission" date="2020-07" db="EMBL/GenBank/DDBJ databases">
        <title>Huge and variable diversity of episymbiotic CPR bacteria and DPANN archaea in groundwater ecosystems.</title>
        <authorList>
            <person name="He C.Y."/>
            <person name="Keren R."/>
            <person name="Whittaker M."/>
            <person name="Farag I.F."/>
            <person name="Doudna J."/>
            <person name="Cate J.H.D."/>
            <person name="Banfield J.F."/>
        </authorList>
    </citation>
    <scope>NUCLEOTIDE SEQUENCE</scope>
    <source>
        <strain evidence="9">NC_groundwater_1586_Pr3_B-0.1um_66_15</strain>
    </source>
</reference>
<dbReference type="InterPro" id="IPR027417">
    <property type="entry name" value="P-loop_NTPase"/>
</dbReference>
<evidence type="ECO:0000256" key="6">
    <source>
        <dbReference type="ARBA" id="ARBA00022840"/>
    </source>
</evidence>
<comment type="caution">
    <text evidence="9">The sequence shown here is derived from an EMBL/GenBank/DDBJ whole genome shotgun (WGS) entry which is preliminary data.</text>
</comment>
<dbReference type="GO" id="GO:0016887">
    <property type="term" value="F:ATP hydrolysis activity"/>
    <property type="evidence" value="ECO:0007669"/>
    <property type="project" value="InterPro"/>
</dbReference>
<keyword evidence="5" id="KW-0547">Nucleotide-binding</keyword>
<comment type="subcellular location">
    <subcellularLocation>
        <location evidence="1">Cell inner membrane</location>
        <topology evidence="1">Peripheral membrane protein</topology>
    </subcellularLocation>
</comment>
<organism evidence="9 10">
    <name type="scientific">Devosia nanyangense</name>
    <dbReference type="NCBI Taxonomy" id="1228055"/>
    <lineage>
        <taxon>Bacteria</taxon>
        <taxon>Pseudomonadati</taxon>
        <taxon>Pseudomonadota</taxon>
        <taxon>Alphaproteobacteria</taxon>
        <taxon>Hyphomicrobiales</taxon>
        <taxon>Devosiaceae</taxon>
        <taxon>Devosia</taxon>
    </lineage>
</organism>
<dbReference type="SUPFAM" id="SSF52540">
    <property type="entry name" value="P-loop containing nucleoside triphosphate hydrolases"/>
    <property type="match status" value="1"/>
</dbReference>
<dbReference type="GO" id="GO:0015833">
    <property type="term" value="P:peptide transport"/>
    <property type="evidence" value="ECO:0007669"/>
    <property type="project" value="InterPro"/>
</dbReference>
<name>A0A933NYD1_9HYPH</name>
<evidence type="ECO:0000313" key="9">
    <source>
        <dbReference type="EMBL" id="MBI4921322.1"/>
    </source>
</evidence>
<keyword evidence="7" id="KW-0472">Membrane</keyword>
<evidence type="ECO:0000256" key="4">
    <source>
        <dbReference type="ARBA" id="ARBA00022475"/>
    </source>
</evidence>
<protein>
    <submittedName>
        <fullName evidence="9">ABC transporter ATP-binding protein</fullName>
    </submittedName>
</protein>
<feature type="domain" description="ABC transporter" evidence="8">
    <location>
        <begin position="10"/>
        <end position="267"/>
    </location>
</feature>
<evidence type="ECO:0000256" key="7">
    <source>
        <dbReference type="ARBA" id="ARBA00023136"/>
    </source>
</evidence>
<dbReference type="FunFam" id="3.40.50.300:FF:000016">
    <property type="entry name" value="Oligopeptide ABC transporter ATP-binding component"/>
    <property type="match status" value="1"/>
</dbReference>
<evidence type="ECO:0000256" key="5">
    <source>
        <dbReference type="ARBA" id="ARBA00022741"/>
    </source>
</evidence>
<gene>
    <name evidence="9" type="ORF">HY834_06195</name>
</gene>